<sequence length="277" mass="30625">MSCPDCFRGAQHNHTEPKGTIETIHGIKTYVAGGSDPSRSKSTIIYLPDAFSLKLVNNKVLADEYATQTGCKVYIPDVIRNGGGVLTKIYTIFLILPEAVPFMLFGKPENVYPQILDYARAVKKDLPAGGKLGVAGFCWGAWPSTKLCAETATPGGSERLIDAQFNGHPSYIVNTPDMVVDAIKKFKVPYSVAVAEEDMQFNKAEAEKMEARLRDDIGVSGGEQGYIYEFRIYKGCKHGFCVRAPLGKTKKEHDSENEDGYHGSLKQAVEWWNKYLN</sequence>
<name>A0ABR0JSG1_9EURO</name>
<dbReference type="PANTHER" id="PTHR17630">
    <property type="entry name" value="DIENELACTONE HYDROLASE"/>
    <property type="match status" value="1"/>
</dbReference>
<dbReference type="Pfam" id="PF01738">
    <property type="entry name" value="DLH"/>
    <property type="match status" value="1"/>
</dbReference>
<organism evidence="2 3">
    <name type="scientific">Exophiala sideris</name>
    <dbReference type="NCBI Taxonomy" id="1016849"/>
    <lineage>
        <taxon>Eukaryota</taxon>
        <taxon>Fungi</taxon>
        <taxon>Dikarya</taxon>
        <taxon>Ascomycota</taxon>
        <taxon>Pezizomycotina</taxon>
        <taxon>Eurotiomycetes</taxon>
        <taxon>Chaetothyriomycetidae</taxon>
        <taxon>Chaetothyriales</taxon>
        <taxon>Herpotrichiellaceae</taxon>
        <taxon>Exophiala</taxon>
    </lineage>
</organism>
<reference evidence="2 3" key="1">
    <citation type="submission" date="2023-08" db="EMBL/GenBank/DDBJ databases">
        <title>Black Yeasts Isolated from many extreme environments.</title>
        <authorList>
            <person name="Coleine C."/>
            <person name="Stajich J.E."/>
            <person name="Selbmann L."/>
        </authorList>
    </citation>
    <scope>NUCLEOTIDE SEQUENCE [LARGE SCALE GENOMIC DNA]</scope>
    <source>
        <strain evidence="2 3">CCFEE 6328</strain>
    </source>
</reference>
<evidence type="ECO:0000313" key="2">
    <source>
        <dbReference type="EMBL" id="KAK5068847.1"/>
    </source>
</evidence>
<dbReference type="EMBL" id="JAVRRF010000001">
    <property type="protein sequence ID" value="KAK5068847.1"/>
    <property type="molecule type" value="Genomic_DNA"/>
</dbReference>
<dbReference type="Gene3D" id="3.40.50.1820">
    <property type="entry name" value="alpha/beta hydrolase"/>
    <property type="match status" value="1"/>
</dbReference>
<feature type="domain" description="Dienelactone hydrolase" evidence="1">
    <location>
        <begin position="28"/>
        <end position="275"/>
    </location>
</feature>
<gene>
    <name evidence="2" type="ORF">LTR69_000968</name>
</gene>
<keyword evidence="3" id="KW-1185">Reference proteome</keyword>
<accession>A0ABR0JSG1</accession>
<dbReference type="InterPro" id="IPR029058">
    <property type="entry name" value="AB_hydrolase_fold"/>
</dbReference>
<evidence type="ECO:0000313" key="3">
    <source>
        <dbReference type="Proteomes" id="UP001345691"/>
    </source>
</evidence>
<protein>
    <recommendedName>
        <fullName evidence="1">Dienelactone hydrolase domain-containing protein</fullName>
    </recommendedName>
</protein>
<dbReference type="PANTHER" id="PTHR17630:SF105">
    <property type="entry name" value="DIENELACTONE HYDROLASE FAMILY PROTEIN (AFU_ORTHOLOGUE AFUA_4G08790)"/>
    <property type="match status" value="1"/>
</dbReference>
<proteinExistence type="predicted"/>
<dbReference type="SUPFAM" id="SSF53474">
    <property type="entry name" value="alpha/beta-Hydrolases"/>
    <property type="match status" value="1"/>
</dbReference>
<evidence type="ECO:0000259" key="1">
    <source>
        <dbReference type="Pfam" id="PF01738"/>
    </source>
</evidence>
<comment type="caution">
    <text evidence="2">The sequence shown here is derived from an EMBL/GenBank/DDBJ whole genome shotgun (WGS) entry which is preliminary data.</text>
</comment>
<dbReference type="InterPro" id="IPR002925">
    <property type="entry name" value="Dienelactn_hydro"/>
</dbReference>
<dbReference type="Proteomes" id="UP001345691">
    <property type="component" value="Unassembled WGS sequence"/>
</dbReference>